<dbReference type="Proteomes" id="UP000244240">
    <property type="component" value="Unassembled WGS sequence"/>
</dbReference>
<comment type="caution">
    <text evidence="2">The sequence shown here is derived from an EMBL/GenBank/DDBJ whole genome shotgun (WGS) entry which is preliminary data.</text>
</comment>
<organism evidence="2 3">
    <name type="scientific">Melghirimyces profundicolus</name>
    <dbReference type="NCBI Taxonomy" id="1242148"/>
    <lineage>
        <taxon>Bacteria</taxon>
        <taxon>Bacillati</taxon>
        <taxon>Bacillota</taxon>
        <taxon>Bacilli</taxon>
        <taxon>Bacillales</taxon>
        <taxon>Thermoactinomycetaceae</taxon>
        <taxon>Melghirimyces</taxon>
    </lineage>
</organism>
<dbReference type="AlphaFoldDB" id="A0A2T6C7T1"/>
<evidence type="ECO:0000313" key="3">
    <source>
        <dbReference type="Proteomes" id="UP000244240"/>
    </source>
</evidence>
<reference evidence="2 3" key="1">
    <citation type="submission" date="2018-04" db="EMBL/GenBank/DDBJ databases">
        <title>Genomic Encyclopedia of Archaeal and Bacterial Type Strains, Phase II (KMG-II): from individual species to whole genera.</title>
        <authorList>
            <person name="Goeker M."/>
        </authorList>
    </citation>
    <scope>NUCLEOTIDE SEQUENCE [LARGE SCALE GENOMIC DNA]</scope>
    <source>
        <strain evidence="2 3">DSM 45787</strain>
    </source>
</reference>
<accession>A0A2T6C7T1</accession>
<keyword evidence="3" id="KW-1185">Reference proteome</keyword>
<protein>
    <submittedName>
        <fullName evidence="2">Uncharacterized protein</fullName>
    </submittedName>
</protein>
<evidence type="ECO:0000313" key="2">
    <source>
        <dbReference type="EMBL" id="PTX64370.1"/>
    </source>
</evidence>
<evidence type="ECO:0000256" key="1">
    <source>
        <dbReference type="SAM" id="MobiDB-lite"/>
    </source>
</evidence>
<feature type="region of interest" description="Disordered" evidence="1">
    <location>
        <begin position="50"/>
        <end position="78"/>
    </location>
</feature>
<gene>
    <name evidence="2" type="ORF">C8P63_103156</name>
</gene>
<sequence length="112" mass="12098">MLHSKLQISPSGCRRNTPALMYPMPADRHPIREPAPVAGEAISRTKVTIAPTGSGSRSEQTDIPGGHLHNAALDNDPEDKSVYIDTKFRGERRTSVHQTIALVTAAARSLDS</sequence>
<proteinExistence type="predicted"/>
<name>A0A2T6C7T1_9BACL</name>
<dbReference type="EMBL" id="QBKR01000003">
    <property type="protein sequence ID" value="PTX64370.1"/>
    <property type="molecule type" value="Genomic_DNA"/>
</dbReference>